<dbReference type="InterPro" id="IPR005502">
    <property type="entry name" value="Ribosyl_crysJ1"/>
</dbReference>
<sequence>MKAWEQDRDIRLNAVPKPFEEKPSDWSFVDGILKARRNMMAKFWKSEVPGSNAPEIPFMEMIQAWHNRGYDVSEAEQWLSVGRDAREQNDHGTMEVLGARIQQALANAPKDESSVYWQYQAPETFEAIRAACPAVDKLDGDTAGHCLSEKVYGGWLGQIAGGAYGTALEGFSGEQLNAFYGDRLNGYVREPETMNDDVTYELCVLEAARKNANFSSQDIAEEWLRYIPYGWSAEHFALENLRRGIMPPQSGTCLNFYSEWIGAQMRTMVHGMLAPGKPWRAAELAYRDSVISHEKNGVYGGIHAAVLTSLAFIMDDARAVVRASRGYIPDNTLFAHLFDRTVELSEQYGDHREVWQSMKQNELRTYNWIHTFPNMVAVVLSLWFCDNNFTRAMRILGDCGEDVDCNAGEVGTVLGVMNPACVTPEWAEPLADQLETYVPGYEKVRISELARQTVALIS</sequence>
<dbReference type="Gene3D" id="1.10.4080.10">
    <property type="entry name" value="ADP-ribosylation/Crystallin J1"/>
    <property type="match status" value="1"/>
</dbReference>
<comment type="caution">
    <text evidence="1">The sequence shown here is derived from an EMBL/GenBank/DDBJ whole genome shotgun (WGS) entry which is preliminary data.</text>
</comment>
<name>A0ABP8V8P6_9GAMM</name>
<dbReference type="InterPro" id="IPR036705">
    <property type="entry name" value="Ribosyl_crysJ1_sf"/>
</dbReference>
<gene>
    <name evidence="1" type="ORF">GCM10023116_49020</name>
</gene>
<evidence type="ECO:0000313" key="1">
    <source>
        <dbReference type="EMBL" id="GAA4652618.1"/>
    </source>
</evidence>
<proteinExistence type="predicted"/>
<reference evidence="2" key="1">
    <citation type="journal article" date="2019" name="Int. J. Syst. Evol. Microbiol.">
        <title>The Global Catalogue of Microorganisms (GCM) 10K type strain sequencing project: providing services to taxonomists for standard genome sequencing and annotation.</title>
        <authorList>
            <consortium name="The Broad Institute Genomics Platform"/>
            <consortium name="The Broad Institute Genome Sequencing Center for Infectious Disease"/>
            <person name="Wu L."/>
            <person name="Ma J."/>
        </authorList>
    </citation>
    <scope>NUCLEOTIDE SEQUENCE [LARGE SCALE GENOMIC DNA]</scope>
    <source>
        <strain evidence="2">JCM 17805</strain>
    </source>
</reference>
<dbReference type="Pfam" id="PF03747">
    <property type="entry name" value="ADP_ribosyl_GH"/>
    <property type="match status" value="1"/>
</dbReference>
<protein>
    <recommendedName>
        <fullName evidence="3">ADP-ribosylglycohydrolase family protein</fullName>
    </recommendedName>
</protein>
<dbReference type="Proteomes" id="UP001500604">
    <property type="component" value="Unassembled WGS sequence"/>
</dbReference>
<keyword evidence="2" id="KW-1185">Reference proteome</keyword>
<organism evidence="1 2">
    <name type="scientific">Kistimonas scapharcae</name>
    <dbReference type="NCBI Taxonomy" id="1036133"/>
    <lineage>
        <taxon>Bacteria</taxon>
        <taxon>Pseudomonadati</taxon>
        <taxon>Pseudomonadota</taxon>
        <taxon>Gammaproteobacteria</taxon>
        <taxon>Oceanospirillales</taxon>
        <taxon>Endozoicomonadaceae</taxon>
        <taxon>Kistimonas</taxon>
    </lineage>
</organism>
<accession>A0ABP8V8P6</accession>
<dbReference type="RefSeq" id="WP_345199215.1">
    <property type="nucleotide sequence ID" value="NZ_BAABFL010000478.1"/>
</dbReference>
<evidence type="ECO:0000313" key="2">
    <source>
        <dbReference type="Proteomes" id="UP001500604"/>
    </source>
</evidence>
<dbReference type="EMBL" id="BAABFL010000478">
    <property type="protein sequence ID" value="GAA4652618.1"/>
    <property type="molecule type" value="Genomic_DNA"/>
</dbReference>
<dbReference type="SUPFAM" id="SSF101478">
    <property type="entry name" value="ADP-ribosylglycohydrolase"/>
    <property type="match status" value="1"/>
</dbReference>
<evidence type="ECO:0008006" key="3">
    <source>
        <dbReference type="Google" id="ProtNLM"/>
    </source>
</evidence>